<dbReference type="InterPro" id="IPR028290">
    <property type="entry name" value="WASH1"/>
</dbReference>
<evidence type="ECO:0000259" key="4">
    <source>
        <dbReference type="PROSITE" id="PS51082"/>
    </source>
</evidence>
<evidence type="ECO:0000256" key="3">
    <source>
        <dbReference type="SAM" id="MobiDB-lite"/>
    </source>
</evidence>
<evidence type="ECO:0000256" key="1">
    <source>
        <dbReference type="ARBA" id="ARBA00005602"/>
    </source>
</evidence>
<dbReference type="PANTHER" id="PTHR23331">
    <property type="entry name" value="CXYORF1"/>
    <property type="match status" value="1"/>
</dbReference>
<sequence>MIGKVPLIPPNLRKNETIIQIADSLEHLSKVVDHIFLQIENRIDTYSTKLNGVANRVDIVDRKISQLRTVKNAIQVFSSSKYPAADIDTRYPLMFTAEAIIPIQRHSVSQKYPLKRDEPLEKLHIYHVQLSKIEPEKIEGLGTIPNDVNCVNDLLLYNSGKNLYKEFTISDSLRVTHPTVQTEENKINIGTAPVSIRDGTPITNLSNQTYFYSPDLGEVPSLDIPLDLPDLPGIADNVRYNEDSNFGIAPSVLMSPSESNQTATDSLNEDLEGLPEIIPSEPPPPKQIENIKNLELLEETKQQIEIAVKEEKKLEEPLSEPKLEVISHQEPVEKLPLIPDARASLMEAIREAGGAKKLKSVSKQENITKSEKSGGDLMADLHAKLAMRRKGISGTQNKTENVALDSRGALSLMSSLIPAPEETNEELTDQDEDWE</sequence>
<keyword evidence="2" id="KW-0009">Actin-binding</keyword>
<dbReference type="Proteomes" id="UP001516400">
    <property type="component" value="Unassembled WGS sequence"/>
</dbReference>
<dbReference type="InterPro" id="IPR021854">
    <property type="entry name" value="WASH1_WAHD"/>
</dbReference>
<comment type="caution">
    <text evidence="5">The sequence shown here is derived from an EMBL/GenBank/DDBJ whole genome shotgun (WGS) entry which is preliminary data.</text>
</comment>
<dbReference type="GO" id="GO:0003779">
    <property type="term" value="F:actin binding"/>
    <property type="evidence" value="ECO:0007669"/>
    <property type="project" value="UniProtKB-KW"/>
</dbReference>
<dbReference type="Gene3D" id="1.20.5.340">
    <property type="match status" value="1"/>
</dbReference>
<dbReference type="PROSITE" id="PS51082">
    <property type="entry name" value="WH2"/>
    <property type="match status" value="1"/>
</dbReference>
<accession>A0ABD2NVN1</accession>
<dbReference type="InterPro" id="IPR003124">
    <property type="entry name" value="WH2_dom"/>
</dbReference>
<gene>
    <name evidence="5" type="ORF">HHI36_005877</name>
</gene>
<reference evidence="5 6" key="1">
    <citation type="journal article" date="2021" name="BMC Biol.">
        <title>Horizontally acquired antibacterial genes associated with adaptive radiation of ladybird beetles.</title>
        <authorList>
            <person name="Li H.S."/>
            <person name="Tang X.F."/>
            <person name="Huang Y.H."/>
            <person name="Xu Z.Y."/>
            <person name="Chen M.L."/>
            <person name="Du X.Y."/>
            <person name="Qiu B.Y."/>
            <person name="Chen P.T."/>
            <person name="Zhang W."/>
            <person name="Slipinski A."/>
            <person name="Escalona H.E."/>
            <person name="Waterhouse R.M."/>
            <person name="Zwick A."/>
            <person name="Pang H."/>
        </authorList>
    </citation>
    <scope>NUCLEOTIDE SEQUENCE [LARGE SCALE GENOMIC DNA]</scope>
    <source>
        <strain evidence="5">SYSU2018</strain>
    </source>
</reference>
<name>A0ABD2NVN1_9CUCU</name>
<dbReference type="EMBL" id="JABFTP020000144">
    <property type="protein sequence ID" value="KAL3282704.1"/>
    <property type="molecule type" value="Genomic_DNA"/>
</dbReference>
<evidence type="ECO:0000256" key="2">
    <source>
        <dbReference type="ARBA" id="ARBA00023203"/>
    </source>
</evidence>
<feature type="region of interest" description="Disordered" evidence="3">
    <location>
        <begin position="416"/>
        <end position="435"/>
    </location>
</feature>
<evidence type="ECO:0000313" key="6">
    <source>
        <dbReference type="Proteomes" id="UP001516400"/>
    </source>
</evidence>
<keyword evidence="6" id="KW-1185">Reference proteome</keyword>
<dbReference type="AlphaFoldDB" id="A0ABD2NVN1"/>
<comment type="similarity">
    <text evidence="1">Belongs to the WASH1 family.</text>
</comment>
<organism evidence="5 6">
    <name type="scientific">Cryptolaemus montrouzieri</name>
    <dbReference type="NCBI Taxonomy" id="559131"/>
    <lineage>
        <taxon>Eukaryota</taxon>
        <taxon>Metazoa</taxon>
        <taxon>Ecdysozoa</taxon>
        <taxon>Arthropoda</taxon>
        <taxon>Hexapoda</taxon>
        <taxon>Insecta</taxon>
        <taxon>Pterygota</taxon>
        <taxon>Neoptera</taxon>
        <taxon>Endopterygota</taxon>
        <taxon>Coleoptera</taxon>
        <taxon>Polyphaga</taxon>
        <taxon>Cucujiformia</taxon>
        <taxon>Coccinelloidea</taxon>
        <taxon>Coccinellidae</taxon>
        <taxon>Scymninae</taxon>
        <taxon>Scymnini</taxon>
        <taxon>Cryptolaemus</taxon>
    </lineage>
</organism>
<dbReference type="Pfam" id="PF11945">
    <property type="entry name" value="WASH_WAHD"/>
    <property type="match status" value="1"/>
</dbReference>
<feature type="compositionally biased region" description="Acidic residues" evidence="3">
    <location>
        <begin position="422"/>
        <end position="435"/>
    </location>
</feature>
<dbReference type="PANTHER" id="PTHR23331:SF1">
    <property type="entry name" value="WASH COMPLEX SUBUNIT 1"/>
    <property type="match status" value="1"/>
</dbReference>
<evidence type="ECO:0000313" key="5">
    <source>
        <dbReference type="EMBL" id="KAL3282704.1"/>
    </source>
</evidence>
<protein>
    <recommendedName>
        <fullName evidence="4">WH2 domain-containing protein</fullName>
    </recommendedName>
</protein>
<feature type="domain" description="WH2" evidence="4">
    <location>
        <begin position="341"/>
        <end position="361"/>
    </location>
</feature>
<proteinExistence type="inferred from homology"/>